<reference evidence="1 2" key="1">
    <citation type="submission" date="2023-05" db="EMBL/GenBank/DDBJ databases">
        <title>Novel species of genus Flectobacillus isolated from stream in China.</title>
        <authorList>
            <person name="Lu H."/>
        </authorList>
    </citation>
    <scope>NUCLEOTIDE SEQUENCE [LARGE SCALE GENOMIC DNA]</scope>
    <source>
        <strain evidence="1 2">KCTC 42575</strain>
    </source>
</reference>
<dbReference type="RefSeq" id="WP_283343067.1">
    <property type="nucleotide sequence ID" value="NZ_JASHIF010000002.1"/>
</dbReference>
<dbReference type="EMBL" id="JASHIF010000002">
    <property type="protein sequence ID" value="MDI9857753.1"/>
    <property type="molecule type" value="Genomic_DNA"/>
</dbReference>
<name>A0ABT6Y2F1_9BACT</name>
<keyword evidence="2" id="KW-1185">Reference proteome</keyword>
<protein>
    <submittedName>
        <fullName evidence="1">Uncharacterized protein</fullName>
    </submittedName>
</protein>
<organism evidence="1 2">
    <name type="scientific">Flectobacillus roseus</name>
    <dbReference type="NCBI Taxonomy" id="502259"/>
    <lineage>
        <taxon>Bacteria</taxon>
        <taxon>Pseudomonadati</taxon>
        <taxon>Bacteroidota</taxon>
        <taxon>Cytophagia</taxon>
        <taxon>Cytophagales</taxon>
        <taxon>Flectobacillaceae</taxon>
        <taxon>Flectobacillus</taxon>
    </lineage>
</organism>
<proteinExistence type="predicted"/>
<sequence>MKKPFVSLFCLGITIGLSSSQINAQGFLQKLKEKAESVAGGSGTGAKPSKALYEKQKEDASKNVLEAKGITKDPYGLAGIYYTRELFVCGKEEGKPDKAIGKFLVSFEKEANAVKVKLTPSYGIEENVPSLIIGRNDFPADLVLKISSAIKQPRFDATIGNSAFYGFYAKQKVVKDGEYVKESKETLKDASNLHLVLIEPGLILITPGSGLYYIPKCGRDASDVKSEKMDPVMVLYAKNKESKALSLTDEQLYDMLITHQKAYQQRDDLKIDGQKEAYKAIDEANASLFNGSRNSSSSSSKSSSSSDKTFKVELQNLTGEDVYYTVNGMSNTLKRIGNKMIEGIYVKVGASIVTKSGRVIATITESTKPSTRFKIE</sequence>
<accession>A0ABT6Y2F1</accession>
<gene>
    <name evidence="1" type="ORF">QM524_00905</name>
</gene>
<evidence type="ECO:0000313" key="1">
    <source>
        <dbReference type="EMBL" id="MDI9857753.1"/>
    </source>
</evidence>
<evidence type="ECO:0000313" key="2">
    <source>
        <dbReference type="Proteomes" id="UP001236507"/>
    </source>
</evidence>
<dbReference type="Proteomes" id="UP001236507">
    <property type="component" value="Unassembled WGS sequence"/>
</dbReference>
<comment type="caution">
    <text evidence="1">The sequence shown here is derived from an EMBL/GenBank/DDBJ whole genome shotgun (WGS) entry which is preliminary data.</text>
</comment>